<keyword evidence="7" id="KW-0808">Transferase</keyword>
<keyword evidence="13 21" id="KW-0067">ATP-binding</keyword>
<feature type="chain" id="PRO_5040428220" description="receptor protein serine/threonine kinase" evidence="23">
    <location>
        <begin position="19"/>
        <end position="925"/>
    </location>
</feature>
<organism evidence="25 26">
    <name type="scientific">Bemisia tabaci</name>
    <name type="common">Sweetpotato whitefly</name>
    <name type="synonym">Aleurodes tabaci</name>
    <dbReference type="NCBI Taxonomy" id="7038"/>
    <lineage>
        <taxon>Eukaryota</taxon>
        <taxon>Metazoa</taxon>
        <taxon>Ecdysozoa</taxon>
        <taxon>Arthropoda</taxon>
        <taxon>Hexapoda</taxon>
        <taxon>Insecta</taxon>
        <taxon>Pterygota</taxon>
        <taxon>Neoptera</taxon>
        <taxon>Paraneoptera</taxon>
        <taxon>Hemiptera</taxon>
        <taxon>Sternorrhyncha</taxon>
        <taxon>Aleyrodoidea</taxon>
        <taxon>Aleyrodidae</taxon>
        <taxon>Aleyrodinae</taxon>
        <taxon>Bemisia</taxon>
    </lineage>
</organism>
<evidence type="ECO:0000256" key="19">
    <source>
        <dbReference type="ARBA" id="ARBA00047681"/>
    </source>
</evidence>
<keyword evidence="26" id="KW-1185">Reference proteome</keyword>
<evidence type="ECO:0000256" key="18">
    <source>
        <dbReference type="ARBA" id="ARBA00023180"/>
    </source>
</evidence>
<evidence type="ECO:0000256" key="10">
    <source>
        <dbReference type="ARBA" id="ARBA00022729"/>
    </source>
</evidence>
<evidence type="ECO:0000256" key="1">
    <source>
        <dbReference type="ARBA" id="ARBA00001936"/>
    </source>
</evidence>
<evidence type="ECO:0000256" key="15">
    <source>
        <dbReference type="ARBA" id="ARBA00022989"/>
    </source>
</evidence>
<evidence type="ECO:0000256" key="23">
    <source>
        <dbReference type="SAM" id="SignalP"/>
    </source>
</evidence>
<dbReference type="GO" id="GO:0005524">
    <property type="term" value="F:ATP binding"/>
    <property type="evidence" value="ECO:0007669"/>
    <property type="project" value="UniProtKB-UniRule"/>
</dbReference>
<protein>
    <recommendedName>
        <fullName evidence="5">receptor protein serine/threonine kinase</fullName>
        <ecNumber evidence="5">2.7.11.30</ecNumber>
    </recommendedName>
</protein>
<comment type="similarity">
    <text evidence="4">Belongs to the protein kinase superfamily. TKL Ser/Thr protein kinase family. TGFB receptor subfamily.</text>
</comment>
<dbReference type="GO" id="GO:0005886">
    <property type="term" value="C:plasma membrane"/>
    <property type="evidence" value="ECO:0007669"/>
    <property type="project" value="TreeGrafter"/>
</dbReference>
<evidence type="ECO:0000256" key="21">
    <source>
        <dbReference type="PROSITE-ProRule" id="PRU10141"/>
    </source>
</evidence>
<evidence type="ECO:0000256" key="13">
    <source>
        <dbReference type="ARBA" id="ARBA00022840"/>
    </source>
</evidence>
<dbReference type="InterPro" id="IPR045860">
    <property type="entry name" value="Snake_toxin-like_sf"/>
</dbReference>
<dbReference type="InterPro" id="IPR001245">
    <property type="entry name" value="Ser-Thr/Tyr_kinase_cat_dom"/>
</dbReference>
<comment type="subcellular location">
    <subcellularLocation>
        <location evidence="3">Membrane</location>
        <topology evidence="3">Single-pass type I membrane protein</topology>
    </subcellularLocation>
</comment>
<keyword evidence="17" id="KW-0675">Receptor</keyword>
<dbReference type="PANTHER" id="PTHR23255:SF100">
    <property type="entry name" value="RECEPTOR PROTEIN SERINE_THREONINE KINASE"/>
    <property type="match status" value="1"/>
</dbReference>
<evidence type="ECO:0000256" key="5">
    <source>
        <dbReference type="ARBA" id="ARBA00012401"/>
    </source>
</evidence>
<gene>
    <name evidence="25" type="ORF">BEMITA_LOCUS3035</name>
</gene>
<feature type="binding site" evidence="21">
    <location>
        <position position="231"/>
    </location>
    <ligand>
        <name>ATP</name>
        <dbReference type="ChEBI" id="CHEBI:30616"/>
    </ligand>
</feature>
<evidence type="ECO:0000256" key="14">
    <source>
        <dbReference type="ARBA" id="ARBA00022842"/>
    </source>
</evidence>
<evidence type="ECO:0000256" key="11">
    <source>
        <dbReference type="ARBA" id="ARBA00022741"/>
    </source>
</evidence>
<evidence type="ECO:0000256" key="2">
    <source>
        <dbReference type="ARBA" id="ARBA00001946"/>
    </source>
</evidence>
<dbReference type="FunFam" id="3.30.200.20:FF:000094">
    <property type="entry name" value="Serine/threonine-protein kinase receptor"/>
    <property type="match status" value="1"/>
</dbReference>
<dbReference type="GO" id="GO:0043235">
    <property type="term" value="C:receptor complex"/>
    <property type="evidence" value="ECO:0007669"/>
    <property type="project" value="TreeGrafter"/>
</dbReference>
<proteinExistence type="inferred from homology"/>
<dbReference type="EC" id="2.7.11.30" evidence="5"/>
<evidence type="ECO:0000256" key="22">
    <source>
        <dbReference type="SAM" id="Phobius"/>
    </source>
</evidence>
<dbReference type="KEGG" id="btab:109033729"/>
<keyword evidence="8 22" id="KW-0812">Transmembrane</keyword>
<comment type="catalytic activity">
    <reaction evidence="19">
        <text>L-seryl-[receptor-protein] + ATP = O-phospho-L-seryl-[receptor-protein] + ADP + H(+)</text>
        <dbReference type="Rhea" id="RHEA:18673"/>
        <dbReference type="Rhea" id="RHEA-COMP:11022"/>
        <dbReference type="Rhea" id="RHEA-COMP:11023"/>
        <dbReference type="ChEBI" id="CHEBI:15378"/>
        <dbReference type="ChEBI" id="CHEBI:29999"/>
        <dbReference type="ChEBI" id="CHEBI:30616"/>
        <dbReference type="ChEBI" id="CHEBI:83421"/>
        <dbReference type="ChEBI" id="CHEBI:456216"/>
        <dbReference type="EC" id="2.7.11.30"/>
    </reaction>
</comment>
<dbReference type="CDD" id="cd14054">
    <property type="entry name" value="STKc_BMPR2_AMHR2"/>
    <property type="match status" value="1"/>
</dbReference>
<accession>A0A9P0A3E0</accession>
<feature type="transmembrane region" description="Helical" evidence="22">
    <location>
        <begin position="146"/>
        <end position="168"/>
    </location>
</feature>
<dbReference type="SUPFAM" id="SSF57302">
    <property type="entry name" value="Snake toxin-like"/>
    <property type="match status" value="1"/>
</dbReference>
<keyword evidence="6" id="KW-0723">Serine/threonine-protein kinase</keyword>
<comment type="cofactor">
    <cofactor evidence="1">
        <name>Mn(2+)</name>
        <dbReference type="ChEBI" id="CHEBI:29035"/>
    </cofactor>
</comment>
<evidence type="ECO:0000313" key="26">
    <source>
        <dbReference type="Proteomes" id="UP001152759"/>
    </source>
</evidence>
<dbReference type="Gene3D" id="1.10.510.10">
    <property type="entry name" value="Transferase(Phosphotransferase) domain 1"/>
    <property type="match status" value="1"/>
</dbReference>
<name>A0A9P0A3E0_BEMTA</name>
<comment type="catalytic activity">
    <reaction evidence="20">
        <text>L-threonyl-[receptor-protein] + ATP = O-phospho-L-threonyl-[receptor-protein] + ADP + H(+)</text>
        <dbReference type="Rhea" id="RHEA:44880"/>
        <dbReference type="Rhea" id="RHEA-COMP:11024"/>
        <dbReference type="Rhea" id="RHEA-COMP:11025"/>
        <dbReference type="ChEBI" id="CHEBI:15378"/>
        <dbReference type="ChEBI" id="CHEBI:30013"/>
        <dbReference type="ChEBI" id="CHEBI:30616"/>
        <dbReference type="ChEBI" id="CHEBI:61977"/>
        <dbReference type="ChEBI" id="CHEBI:456216"/>
        <dbReference type="EC" id="2.7.11.30"/>
    </reaction>
</comment>
<dbReference type="FunFam" id="1.10.510.10:FF:000487">
    <property type="entry name" value="Anti-Muellerian hormone type-2 receptor"/>
    <property type="match status" value="1"/>
</dbReference>
<keyword evidence="12" id="KW-0418">Kinase</keyword>
<evidence type="ECO:0000256" key="6">
    <source>
        <dbReference type="ARBA" id="ARBA00022527"/>
    </source>
</evidence>
<evidence type="ECO:0000256" key="16">
    <source>
        <dbReference type="ARBA" id="ARBA00023136"/>
    </source>
</evidence>
<dbReference type="AlphaFoldDB" id="A0A9P0A3E0"/>
<keyword evidence="16 22" id="KW-0472">Membrane</keyword>
<dbReference type="SUPFAM" id="SSF56112">
    <property type="entry name" value="Protein kinase-like (PK-like)"/>
    <property type="match status" value="1"/>
</dbReference>
<dbReference type="CDD" id="cd23533">
    <property type="entry name" value="TFP_LU_ECD_BMPR2_like"/>
    <property type="match status" value="1"/>
</dbReference>
<feature type="signal peptide" evidence="23">
    <location>
        <begin position="1"/>
        <end position="18"/>
    </location>
</feature>
<comment type="cofactor">
    <cofactor evidence="2">
        <name>Mg(2+)</name>
        <dbReference type="ChEBI" id="CHEBI:18420"/>
    </cofactor>
</comment>
<evidence type="ECO:0000256" key="4">
    <source>
        <dbReference type="ARBA" id="ARBA00009605"/>
    </source>
</evidence>
<dbReference type="PROSITE" id="PS00107">
    <property type="entry name" value="PROTEIN_KINASE_ATP"/>
    <property type="match status" value="1"/>
</dbReference>
<keyword evidence="15 22" id="KW-1133">Transmembrane helix</keyword>
<evidence type="ECO:0000313" key="25">
    <source>
        <dbReference type="EMBL" id="CAH0383597.1"/>
    </source>
</evidence>
<dbReference type="PANTHER" id="PTHR23255">
    <property type="entry name" value="TRANSFORMING GROWTH FACTOR-BETA RECEPTOR TYPE I AND II"/>
    <property type="match status" value="1"/>
</dbReference>
<keyword evidence="14" id="KW-0460">Magnesium</keyword>
<dbReference type="GO" id="GO:0030509">
    <property type="term" value="P:BMP signaling pathway"/>
    <property type="evidence" value="ECO:0007669"/>
    <property type="project" value="TreeGrafter"/>
</dbReference>
<evidence type="ECO:0000256" key="9">
    <source>
        <dbReference type="ARBA" id="ARBA00022723"/>
    </source>
</evidence>
<dbReference type="Pfam" id="PF01064">
    <property type="entry name" value="Activin_recp"/>
    <property type="match status" value="1"/>
</dbReference>
<feature type="domain" description="Protein kinase" evidence="24">
    <location>
        <begin position="204"/>
        <end position="508"/>
    </location>
</feature>
<evidence type="ECO:0000256" key="20">
    <source>
        <dbReference type="ARBA" id="ARBA00048773"/>
    </source>
</evidence>
<evidence type="ECO:0000256" key="3">
    <source>
        <dbReference type="ARBA" id="ARBA00004479"/>
    </source>
</evidence>
<evidence type="ECO:0000256" key="17">
    <source>
        <dbReference type="ARBA" id="ARBA00023170"/>
    </source>
</evidence>
<evidence type="ECO:0000256" key="7">
    <source>
        <dbReference type="ARBA" id="ARBA00022679"/>
    </source>
</evidence>
<dbReference type="InterPro" id="IPR017441">
    <property type="entry name" value="Protein_kinase_ATP_BS"/>
</dbReference>
<keyword evidence="11 21" id="KW-0547">Nucleotide-binding</keyword>
<dbReference type="InterPro" id="IPR000333">
    <property type="entry name" value="TGFB_receptor"/>
</dbReference>
<dbReference type="InterPro" id="IPR000472">
    <property type="entry name" value="Activin_recp"/>
</dbReference>
<dbReference type="EMBL" id="OU963871">
    <property type="protein sequence ID" value="CAH0383597.1"/>
    <property type="molecule type" value="Genomic_DNA"/>
</dbReference>
<reference evidence="25" key="1">
    <citation type="submission" date="2021-12" db="EMBL/GenBank/DDBJ databases">
        <authorList>
            <person name="King R."/>
        </authorList>
    </citation>
    <scope>NUCLEOTIDE SEQUENCE</scope>
</reference>
<dbReference type="Gene3D" id="2.10.60.10">
    <property type="entry name" value="CD59"/>
    <property type="match status" value="1"/>
</dbReference>
<dbReference type="GO" id="GO:0005024">
    <property type="term" value="F:transforming growth factor beta receptor activity"/>
    <property type="evidence" value="ECO:0007669"/>
    <property type="project" value="TreeGrafter"/>
</dbReference>
<dbReference type="InterPro" id="IPR011009">
    <property type="entry name" value="Kinase-like_dom_sf"/>
</dbReference>
<evidence type="ECO:0000256" key="12">
    <source>
        <dbReference type="ARBA" id="ARBA00022777"/>
    </source>
</evidence>
<keyword evidence="18" id="KW-0325">Glycoprotein</keyword>
<dbReference type="Proteomes" id="UP001152759">
    <property type="component" value="Chromosome 10"/>
</dbReference>
<dbReference type="PROSITE" id="PS50011">
    <property type="entry name" value="PROTEIN_KINASE_DOM"/>
    <property type="match status" value="1"/>
</dbReference>
<evidence type="ECO:0000259" key="24">
    <source>
        <dbReference type="PROSITE" id="PS50011"/>
    </source>
</evidence>
<keyword evidence="9" id="KW-0479">Metal-binding</keyword>
<evidence type="ECO:0000256" key="8">
    <source>
        <dbReference type="ARBA" id="ARBA00022692"/>
    </source>
</evidence>
<dbReference type="Gene3D" id="3.30.200.20">
    <property type="entry name" value="Phosphorylase Kinase, domain 1"/>
    <property type="match status" value="1"/>
</dbReference>
<dbReference type="InterPro" id="IPR000719">
    <property type="entry name" value="Prot_kinase_dom"/>
</dbReference>
<keyword evidence="10 23" id="KW-0732">Signal</keyword>
<dbReference type="Pfam" id="PF07714">
    <property type="entry name" value="PK_Tyr_Ser-Thr"/>
    <property type="match status" value="1"/>
</dbReference>
<sequence>MFLLAVLTVTSVLLPSEASNSIKCAYINSTIDKSDSMQDDLSEMQVISPDYKEVTCPASKYFCFTVWSELKDDQNNTVKVFLSQGCWRSSEKHECVSTACNGSGNPKFCCCSTDHCNANVTDLPFTVENTTDAQLLHNSYYSNNKVIVLFLIILGISTCVMFLLMYLISQGACFNPVCKNKHCTLDSVHLVLNDRIDAYTYEQLKLVSVIGQGRYGCVWKAMVDTQEVAVKIFQSRNKQFFYNERDIYTLPFMDEPFLLRYFGADERIVGDNCVEYMLIFEHCSNGCLQDYLHCNTLDWSTFCRMVSSMARGLAYLHNDIHKNGKEKPCVCHRDFNSRNILVRSDLECRICDFGLAVKIQGSRYYNLGEEQHAETQCINDAGTLRYMAPEILEGAVNLRDCEASLKQIDMYAFGLVLWELATRCQDLYQTGVDIPPYKLPFESEVGLVPTFEKMQVLVSHNKARPLFPESWRDTSFTRLIRETIDDCWDQDAEARLTALCVEERMTEMSSCWDWSNKAAAMGYPNGLSPTVNLTQPSGPISNLTILDKNEFIVDMEGLRERNELTVNREIGEPLISFSPTEPNETSLYDKDSKNRLQQSVQPVALQPHQGRNPCMERNLMWIRSPSQENLNSLPTLIDRSSKHVPSQVTTTEAAPLIQNDFLGFPNYSRSINVPIPYVQNPVFDSSPSTKQCNVPRATDESAKSKVKSLFAGNNFSWSTVKNCKMKNSPSSDDEVMNPPKVIKSRQKMENLKKLESSASKLGKLLTDNNSYMPLNSGNKKKKNHSSSSLDAKVAIQFEATGGETAIEVNANTEDRKSDSCVPSVSRPNNLSLKKFEAQGDTQVFGAFSEGLKAPGLKDLSKRIKTPGDVPPSVRKKGSTRARFSLYDDRIMIENEEQLTIETTEPVSKTNSYSVPIDINRVNSID</sequence>